<dbReference type="CDD" id="cd02213">
    <property type="entry name" value="cupin_PMI_typeII_C"/>
    <property type="match status" value="1"/>
</dbReference>
<dbReference type="SUPFAM" id="SSF51182">
    <property type="entry name" value="RmlC-like cupins"/>
    <property type="match status" value="1"/>
</dbReference>
<dbReference type="Pfam" id="PF22640">
    <property type="entry name" value="ManC_GMP_beta-helix"/>
    <property type="match status" value="1"/>
</dbReference>
<dbReference type="EMBL" id="CP003221">
    <property type="protein sequence ID" value="EGJ49720.1"/>
    <property type="molecule type" value="Genomic_DNA"/>
</dbReference>
<accession>F3YZM1</accession>
<dbReference type="InterPro" id="IPR051161">
    <property type="entry name" value="Mannose-6P_isomerase_type2"/>
</dbReference>
<dbReference type="InterPro" id="IPR011051">
    <property type="entry name" value="RmlC_Cupin_sf"/>
</dbReference>
<evidence type="ECO:0000256" key="4">
    <source>
        <dbReference type="ARBA" id="ARBA00022695"/>
    </source>
</evidence>
<evidence type="ECO:0000256" key="7">
    <source>
        <dbReference type="ARBA" id="ARBA00047343"/>
    </source>
</evidence>
<dbReference type="PANTHER" id="PTHR46390">
    <property type="entry name" value="MANNOSE-1-PHOSPHATE GUANYLYLTRANSFERASE"/>
    <property type="match status" value="1"/>
</dbReference>
<dbReference type="EC" id="2.7.7.13" evidence="2"/>
<dbReference type="Pfam" id="PF00483">
    <property type="entry name" value="NTP_transferase"/>
    <property type="match status" value="1"/>
</dbReference>
<sequence length="534" mass="58020">MDARAGRTFASAGNLFPLDEGTGLTYAWQRENQSEANKPSYPNLSQALRLHCVNWRAIRDTCMLIPVILSGGSGTRLWPLSRTLYPKQFLPLAGKRTMFQQTVARAMAVPGATAPVILCNEEHRFLVAEQLRQMGVTPSAIVLEPVGRNTAPAAAVAALHAASIADEALTMVLPADHVISDEAAFAAAVSKGIPAARDGRLITFGILPAHPETGYGYIRMGQALGLDGVCAVAAFKEKPDLQTAKTYLDSGEYVWNSGIFLFQAKSYLDELDKHSPAIVSSCRAALDQARRDMDFTRLDKEAFAACLDDSIDYAVMEKTQLAAVVSMDAGWSDVGSWKALWEIGSRDASGNVLAGDALTHDTKDTYVRAEGRLVATVGVSDLVIVETTDAVLVAAKDRVQDVKKIVDALKASGRSEATIHRKVYRPWGSYEGIDLGSGFQVKRITVNPGSTLSLQMHHHRAEHWIVVRGTAKITRGSETLLLSEDQSTYIPLGTTHRLNNPGKIPLELIEVQTGSYLGEDDIVRMEDVYGRDKN</sequence>
<evidence type="ECO:0000259" key="10">
    <source>
        <dbReference type="Pfam" id="PF01050"/>
    </source>
</evidence>
<dbReference type="SUPFAM" id="SSF53448">
    <property type="entry name" value="Nucleotide-diphospho-sugar transferases"/>
    <property type="match status" value="1"/>
</dbReference>
<dbReference type="Proteomes" id="UP000007844">
    <property type="component" value="Chromosome"/>
</dbReference>
<evidence type="ECO:0000259" key="9">
    <source>
        <dbReference type="Pfam" id="PF00483"/>
    </source>
</evidence>
<protein>
    <recommendedName>
        <fullName evidence="2">mannose-1-phosphate guanylyltransferase</fullName>
        <ecNumber evidence="2">2.7.7.13</ecNumber>
    </recommendedName>
</protein>
<dbReference type="GO" id="GO:0000271">
    <property type="term" value="P:polysaccharide biosynthetic process"/>
    <property type="evidence" value="ECO:0007669"/>
    <property type="project" value="InterPro"/>
</dbReference>
<dbReference type="PANTHER" id="PTHR46390:SF1">
    <property type="entry name" value="MANNOSE-1-PHOSPHATE GUANYLYLTRANSFERASE"/>
    <property type="match status" value="1"/>
</dbReference>
<feature type="domain" description="Mannose-6-phosphate isomerase type II C-terminal" evidence="10">
    <location>
        <begin position="413"/>
        <end position="527"/>
    </location>
</feature>
<proteinExistence type="inferred from homology"/>
<dbReference type="Gene3D" id="2.60.120.10">
    <property type="entry name" value="Jelly Rolls"/>
    <property type="match status" value="1"/>
</dbReference>
<evidence type="ECO:0000256" key="3">
    <source>
        <dbReference type="ARBA" id="ARBA00022679"/>
    </source>
</evidence>
<dbReference type="InterPro" id="IPR054566">
    <property type="entry name" value="ManC/GMP-like_b-helix"/>
</dbReference>
<evidence type="ECO:0000259" key="11">
    <source>
        <dbReference type="Pfam" id="PF22640"/>
    </source>
</evidence>
<keyword evidence="12" id="KW-0413">Isomerase</keyword>
<keyword evidence="13" id="KW-1185">Reference proteome</keyword>
<dbReference type="GO" id="GO:0009298">
    <property type="term" value="P:GDP-mannose biosynthetic process"/>
    <property type="evidence" value="ECO:0007669"/>
    <property type="project" value="TreeGrafter"/>
</dbReference>
<dbReference type="AlphaFoldDB" id="F3YZM1"/>
<evidence type="ECO:0000256" key="6">
    <source>
        <dbReference type="ARBA" id="ARBA00023134"/>
    </source>
</evidence>
<evidence type="ECO:0000256" key="1">
    <source>
        <dbReference type="ARBA" id="ARBA00006115"/>
    </source>
</evidence>
<dbReference type="InterPro" id="IPR006375">
    <property type="entry name" value="Man1P_GuaTrfase/Man6P_Isoase"/>
</dbReference>
<keyword evidence="3 12" id="KW-0808">Transferase</keyword>
<dbReference type="Pfam" id="PF01050">
    <property type="entry name" value="MannoseP_isomer"/>
    <property type="match status" value="1"/>
</dbReference>
<dbReference type="GO" id="GO:0005525">
    <property type="term" value="F:GTP binding"/>
    <property type="evidence" value="ECO:0007669"/>
    <property type="project" value="UniProtKB-KW"/>
</dbReference>
<gene>
    <name evidence="12" type="ORF">Desaf_1382</name>
</gene>
<dbReference type="HOGENOM" id="CLU_035527_1_0_7"/>
<dbReference type="CDD" id="cd02509">
    <property type="entry name" value="GDP-M1P_Guanylyltransferase"/>
    <property type="match status" value="1"/>
</dbReference>
<keyword evidence="6" id="KW-0342">GTP-binding</keyword>
<dbReference type="KEGG" id="daf:Desaf_1382"/>
<evidence type="ECO:0000256" key="2">
    <source>
        <dbReference type="ARBA" id="ARBA00012387"/>
    </source>
</evidence>
<feature type="domain" description="MannoseP isomerase/GMP-like beta-helix" evidence="11">
    <location>
        <begin position="359"/>
        <end position="409"/>
    </location>
</feature>
<dbReference type="NCBIfam" id="TIGR01479">
    <property type="entry name" value="GMP_PMI"/>
    <property type="match status" value="1"/>
</dbReference>
<dbReference type="FunFam" id="2.60.120.10:FF:000032">
    <property type="entry name" value="Mannose-1-phosphate guanylyltransferase/mannose-6-phosphate isomerase"/>
    <property type="match status" value="1"/>
</dbReference>
<dbReference type="eggNOG" id="COG0836">
    <property type="taxonomic scope" value="Bacteria"/>
</dbReference>
<feature type="domain" description="Nucleotidyl transferase" evidence="9">
    <location>
        <begin position="66"/>
        <end position="347"/>
    </location>
</feature>
<evidence type="ECO:0000256" key="5">
    <source>
        <dbReference type="ARBA" id="ARBA00022741"/>
    </source>
</evidence>
<dbReference type="GO" id="GO:0004475">
    <property type="term" value="F:mannose-1-phosphate guanylyltransferase (GTP) activity"/>
    <property type="evidence" value="ECO:0007669"/>
    <property type="project" value="UniProtKB-EC"/>
</dbReference>
<dbReference type="FunFam" id="3.90.550.10:FF:000046">
    <property type="entry name" value="Mannose-1-phosphate guanylyltransferase (GDP)"/>
    <property type="match status" value="1"/>
</dbReference>
<dbReference type="STRING" id="690850.Desaf_1382"/>
<evidence type="ECO:0000313" key="13">
    <source>
        <dbReference type="Proteomes" id="UP000007844"/>
    </source>
</evidence>
<dbReference type="InterPro" id="IPR005835">
    <property type="entry name" value="NTP_transferase_dom"/>
</dbReference>
<evidence type="ECO:0000256" key="8">
    <source>
        <dbReference type="RuleBase" id="RU004190"/>
    </source>
</evidence>
<reference evidence="12 13" key="1">
    <citation type="journal article" date="2011" name="J. Bacteriol.">
        <title>Genome sequence of the mercury-methylating and pleomorphic Desulfovibrio africanus Strain Walvis Bay.</title>
        <authorList>
            <person name="Brown S.D."/>
            <person name="Wall J.D."/>
            <person name="Kucken A.M."/>
            <person name="Gilmour C.C."/>
            <person name="Podar M."/>
            <person name="Brandt C.C."/>
            <person name="Teshima H."/>
            <person name="Detter J.C."/>
            <person name="Han C.S."/>
            <person name="Land M.L."/>
            <person name="Lucas S."/>
            <person name="Han J."/>
            <person name="Pennacchio L."/>
            <person name="Nolan M."/>
            <person name="Pitluck S."/>
            <person name="Woyke T."/>
            <person name="Goodwin L."/>
            <person name="Palumbo A.V."/>
            <person name="Elias D.A."/>
        </authorList>
    </citation>
    <scope>NUCLEOTIDE SEQUENCE [LARGE SCALE GENOMIC DNA]</scope>
    <source>
        <strain evidence="12 13">Walvis Bay</strain>
    </source>
</reference>
<dbReference type="InterPro" id="IPR014710">
    <property type="entry name" value="RmlC-like_jellyroll"/>
</dbReference>
<dbReference type="Gene3D" id="3.90.550.10">
    <property type="entry name" value="Spore Coat Polysaccharide Biosynthesis Protein SpsA, Chain A"/>
    <property type="match status" value="1"/>
</dbReference>
<keyword evidence="4 12" id="KW-0548">Nucleotidyltransferase</keyword>
<dbReference type="GO" id="GO:0016853">
    <property type="term" value="F:isomerase activity"/>
    <property type="evidence" value="ECO:0007669"/>
    <property type="project" value="UniProtKB-KW"/>
</dbReference>
<name>F3YZM1_DESAF</name>
<dbReference type="InterPro" id="IPR029044">
    <property type="entry name" value="Nucleotide-diphossugar_trans"/>
</dbReference>
<evidence type="ECO:0000313" key="12">
    <source>
        <dbReference type="EMBL" id="EGJ49720.1"/>
    </source>
</evidence>
<comment type="similarity">
    <text evidence="1 8">Belongs to the mannose-6-phosphate isomerase type 2 family.</text>
</comment>
<comment type="catalytic activity">
    <reaction evidence="7">
        <text>alpha-D-mannose 1-phosphate + GTP + H(+) = GDP-alpha-D-mannose + diphosphate</text>
        <dbReference type="Rhea" id="RHEA:15229"/>
        <dbReference type="ChEBI" id="CHEBI:15378"/>
        <dbReference type="ChEBI" id="CHEBI:33019"/>
        <dbReference type="ChEBI" id="CHEBI:37565"/>
        <dbReference type="ChEBI" id="CHEBI:57527"/>
        <dbReference type="ChEBI" id="CHEBI:58409"/>
        <dbReference type="EC" id="2.7.7.13"/>
    </reaction>
</comment>
<organism evidence="12 13">
    <name type="scientific">Desulfocurvibacter africanus subsp. africanus str. Walvis Bay</name>
    <dbReference type="NCBI Taxonomy" id="690850"/>
    <lineage>
        <taxon>Bacteria</taxon>
        <taxon>Pseudomonadati</taxon>
        <taxon>Thermodesulfobacteriota</taxon>
        <taxon>Desulfovibrionia</taxon>
        <taxon>Desulfovibrionales</taxon>
        <taxon>Desulfovibrionaceae</taxon>
        <taxon>Desulfocurvibacter</taxon>
    </lineage>
</organism>
<keyword evidence="5" id="KW-0547">Nucleotide-binding</keyword>
<dbReference type="InterPro" id="IPR049577">
    <property type="entry name" value="GMPP_N"/>
</dbReference>
<dbReference type="InterPro" id="IPR001538">
    <property type="entry name" value="Man6P_isomerase-2_C"/>
</dbReference>